<evidence type="ECO:0000256" key="2">
    <source>
        <dbReference type="ARBA" id="ARBA00022679"/>
    </source>
</evidence>
<dbReference type="PANTHER" id="PTHR43464:SF19">
    <property type="entry name" value="UBIQUINONE BIOSYNTHESIS O-METHYLTRANSFERASE, MITOCHONDRIAL"/>
    <property type="match status" value="1"/>
</dbReference>
<evidence type="ECO:0000313" key="6">
    <source>
        <dbReference type="Proteomes" id="UP000748308"/>
    </source>
</evidence>
<evidence type="ECO:0000256" key="1">
    <source>
        <dbReference type="ARBA" id="ARBA00022603"/>
    </source>
</evidence>
<dbReference type="PANTHER" id="PTHR43464">
    <property type="entry name" value="METHYLTRANSFERASE"/>
    <property type="match status" value="1"/>
</dbReference>
<comment type="caution">
    <text evidence="5">The sequence shown here is derived from an EMBL/GenBank/DDBJ whole genome shotgun (WGS) entry which is preliminary data.</text>
</comment>
<accession>A0A937X7U6</accession>
<dbReference type="InterPro" id="IPR041698">
    <property type="entry name" value="Methyltransf_25"/>
</dbReference>
<reference evidence="5" key="1">
    <citation type="submission" date="2019-03" db="EMBL/GenBank/DDBJ databases">
        <title>Lake Tanganyika Metagenome-Assembled Genomes (MAGs).</title>
        <authorList>
            <person name="Tran P."/>
        </authorList>
    </citation>
    <scope>NUCLEOTIDE SEQUENCE</scope>
    <source>
        <strain evidence="5">M_DeepCast_400m_m2_100</strain>
    </source>
</reference>
<keyword evidence="2" id="KW-0808">Transferase</keyword>
<name>A0A937X7U6_UNCEI</name>
<dbReference type="EMBL" id="VGIY01000099">
    <property type="protein sequence ID" value="MBM3317271.1"/>
    <property type="molecule type" value="Genomic_DNA"/>
</dbReference>
<dbReference type="Proteomes" id="UP000748308">
    <property type="component" value="Unassembled WGS sequence"/>
</dbReference>
<dbReference type="Gene3D" id="3.40.50.150">
    <property type="entry name" value="Vaccinia Virus protein VP39"/>
    <property type="match status" value="1"/>
</dbReference>
<dbReference type="Pfam" id="PF13649">
    <property type="entry name" value="Methyltransf_25"/>
    <property type="match status" value="1"/>
</dbReference>
<keyword evidence="1 5" id="KW-0489">Methyltransferase</keyword>
<dbReference type="InterPro" id="IPR029063">
    <property type="entry name" value="SAM-dependent_MTases_sf"/>
</dbReference>
<evidence type="ECO:0000259" key="4">
    <source>
        <dbReference type="Pfam" id="PF13649"/>
    </source>
</evidence>
<organism evidence="5 6">
    <name type="scientific">Eiseniibacteriota bacterium</name>
    <dbReference type="NCBI Taxonomy" id="2212470"/>
    <lineage>
        <taxon>Bacteria</taxon>
        <taxon>Candidatus Eiseniibacteriota</taxon>
    </lineage>
</organism>
<dbReference type="AlphaFoldDB" id="A0A937X7U6"/>
<protein>
    <submittedName>
        <fullName evidence="5">Methyltransferase domain-containing protein</fullName>
    </submittedName>
</protein>
<evidence type="ECO:0000313" key="5">
    <source>
        <dbReference type="EMBL" id="MBM3317271.1"/>
    </source>
</evidence>
<sequence length="256" mass="29074">MQPDERGFYEINENWERFVLTPELAEKARALMAMVPPGVRRVLDVGCGNGVITHELARQLEVVGIDWSRAALSFVRVPRICASSAALPVRAGAFDLLFCSEMLEHLLEHDFLDTLDEFRRLGTPYLLLSVPNGENLQLNELLCRDCGRVFNASRHQRRFTAESLAAHFPEYRLLRAAEGGRGVRAYPTGLLRLRQRLGGRRFQVPEGRIAMCPGCGNRSFPRSRHNPVSLCCDGLNRLISRRRPYWLYALLARQAE</sequence>
<dbReference type="GO" id="GO:0008168">
    <property type="term" value="F:methyltransferase activity"/>
    <property type="evidence" value="ECO:0007669"/>
    <property type="project" value="UniProtKB-KW"/>
</dbReference>
<evidence type="ECO:0000256" key="3">
    <source>
        <dbReference type="ARBA" id="ARBA00022691"/>
    </source>
</evidence>
<dbReference type="CDD" id="cd02440">
    <property type="entry name" value="AdoMet_MTases"/>
    <property type="match status" value="1"/>
</dbReference>
<keyword evidence="3" id="KW-0949">S-adenosyl-L-methionine</keyword>
<dbReference type="SUPFAM" id="SSF53335">
    <property type="entry name" value="S-adenosyl-L-methionine-dependent methyltransferases"/>
    <property type="match status" value="1"/>
</dbReference>
<gene>
    <name evidence="5" type="ORF">FJY75_05415</name>
</gene>
<dbReference type="GO" id="GO:0032259">
    <property type="term" value="P:methylation"/>
    <property type="evidence" value="ECO:0007669"/>
    <property type="project" value="UniProtKB-KW"/>
</dbReference>
<feature type="domain" description="Methyltransferase" evidence="4">
    <location>
        <begin position="42"/>
        <end position="121"/>
    </location>
</feature>
<proteinExistence type="predicted"/>